<evidence type="ECO:0000313" key="1">
    <source>
        <dbReference type="EMBL" id="CAH1963060.1"/>
    </source>
</evidence>
<organism evidence="1 2">
    <name type="scientific">Acanthoscelides obtectus</name>
    <name type="common">Bean weevil</name>
    <name type="synonym">Bruchus obtectus</name>
    <dbReference type="NCBI Taxonomy" id="200917"/>
    <lineage>
        <taxon>Eukaryota</taxon>
        <taxon>Metazoa</taxon>
        <taxon>Ecdysozoa</taxon>
        <taxon>Arthropoda</taxon>
        <taxon>Hexapoda</taxon>
        <taxon>Insecta</taxon>
        <taxon>Pterygota</taxon>
        <taxon>Neoptera</taxon>
        <taxon>Endopterygota</taxon>
        <taxon>Coleoptera</taxon>
        <taxon>Polyphaga</taxon>
        <taxon>Cucujiformia</taxon>
        <taxon>Chrysomeloidea</taxon>
        <taxon>Chrysomelidae</taxon>
        <taxon>Bruchinae</taxon>
        <taxon>Bruchini</taxon>
        <taxon>Acanthoscelides</taxon>
    </lineage>
</organism>
<comment type="caution">
    <text evidence="1">The sequence shown here is derived from an EMBL/GenBank/DDBJ whole genome shotgun (WGS) entry which is preliminary data.</text>
</comment>
<sequence>MPSEKLEKSSKIVMKKFKMDADIPQNNSQQELVRDAEEAGEENERSLRDLKFREWVAVFVLCFVNLINYMDRFTIAVPGSFEQFEVECWKI</sequence>
<reference evidence="1" key="1">
    <citation type="submission" date="2022-03" db="EMBL/GenBank/DDBJ databases">
        <authorList>
            <person name="Sayadi A."/>
        </authorList>
    </citation>
    <scope>NUCLEOTIDE SEQUENCE</scope>
</reference>
<dbReference type="OrthoDB" id="6770063at2759"/>
<proteinExistence type="predicted"/>
<protein>
    <submittedName>
        <fullName evidence="1">Uncharacterized protein</fullName>
    </submittedName>
</protein>
<accession>A0A9P0P1F8</accession>
<keyword evidence="2" id="KW-1185">Reference proteome</keyword>
<gene>
    <name evidence="1" type="ORF">ACAOBT_LOCUS4985</name>
</gene>
<dbReference type="Proteomes" id="UP001152888">
    <property type="component" value="Unassembled WGS sequence"/>
</dbReference>
<dbReference type="AlphaFoldDB" id="A0A9P0P1F8"/>
<name>A0A9P0P1F8_ACAOB</name>
<dbReference type="EMBL" id="CAKOFQ010006705">
    <property type="protein sequence ID" value="CAH1963060.1"/>
    <property type="molecule type" value="Genomic_DNA"/>
</dbReference>
<evidence type="ECO:0000313" key="2">
    <source>
        <dbReference type="Proteomes" id="UP001152888"/>
    </source>
</evidence>